<reference evidence="1 2" key="1">
    <citation type="submission" date="2024-01" db="EMBL/GenBank/DDBJ databases">
        <title>The genomes of 5 underutilized Papilionoideae crops provide insights into root nodulation and disease resistanc.</title>
        <authorList>
            <person name="Jiang F."/>
        </authorList>
    </citation>
    <scope>NUCLEOTIDE SEQUENCE [LARGE SCALE GENOMIC DNA]</scope>
    <source>
        <strain evidence="1">DUOXIRENSHENG_FW03</strain>
        <tissue evidence="1">Leaves</tissue>
    </source>
</reference>
<dbReference type="InterPro" id="IPR032675">
    <property type="entry name" value="LRR_dom_sf"/>
</dbReference>
<proteinExistence type="predicted"/>
<gene>
    <name evidence="1" type="ORF">VNO78_25942</name>
</gene>
<dbReference type="SUPFAM" id="SSF52058">
    <property type="entry name" value="L domain-like"/>
    <property type="match status" value="1"/>
</dbReference>
<name>A0AAN9S6R7_PSOTE</name>
<organism evidence="1 2">
    <name type="scientific">Psophocarpus tetragonolobus</name>
    <name type="common">Winged bean</name>
    <name type="synonym">Dolichos tetragonolobus</name>
    <dbReference type="NCBI Taxonomy" id="3891"/>
    <lineage>
        <taxon>Eukaryota</taxon>
        <taxon>Viridiplantae</taxon>
        <taxon>Streptophyta</taxon>
        <taxon>Embryophyta</taxon>
        <taxon>Tracheophyta</taxon>
        <taxon>Spermatophyta</taxon>
        <taxon>Magnoliopsida</taxon>
        <taxon>eudicotyledons</taxon>
        <taxon>Gunneridae</taxon>
        <taxon>Pentapetalae</taxon>
        <taxon>rosids</taxon>
        <taxon>fabids</taxon>
        <taxon>Fabales</taxon>
        <taxon>Fabaceae</taxon>
        <taxon>Papilionoideae</taxon>
        <taxon>50 kb inversion clade</taxon>
        <taxon>NPAAA clade</taxon>
        <taxon>indigoferoid/millettioid clade</taxon>
        <taxon>Phaseoleae</taxon>
        <taxon>Psophocarpus</taxon>
    </lineage>
</organism>
<accession>A0AAN9S6R7</accession>
<dbReference type="Gene3D" id="3.80.10.10">
    <property type="entry name" value="Ribonuclease Inhibitor"/>
    <property type="match status" value="2"/>
</dbReference>
<sequence>MEIRGSPMVVESMIEAITNTEPTCLKSLTLSHCSSAISFPSGRLPASLKTLKICDLKKLEFPTQHKHELLESLEIYESCDSLTSLPLATFPNLKCLRIENCENMESLLVTGSDSPKTLSSFKICNCPNLKSLPDQMSTLFPKLENLEIFKCPEIECFPEGGMPPNLRKIVIGNCEKLLSGGAWPSMEMLTHVTIWGPCDGIRSFPKEGLLPPSLVSLRIFGFSCLETLDSKGLLHLTSLQKLEIDCCQKLVNMEEEKLPVSLNKLREKRLLMSMQLTGNIPLYTSACRLTYTIRHVTQETVTYYCIVAGIPKGHRE</sequence>
<dbReference type="EMBL" id="JAYMYS010000006">
    <property type="protein sequence ID" value="KAK7390619.1"/>
    <property type="molecule type" value="Genomic_DNA"/>
</dbReference>
<evidence type="ECO:0008006" key="3">
    <source>
        <dbReference type="Google" id="ProtNLM"/>
    </source>
</evidence>
<dbReference type="Proteomes" id="UP001386955">
    <property type="component" value="Unassembled WGS sequence"/>
</dbReference>
<dbReference type="AlphaFoldDB" id="A0AAN9S6R7"/>
<dbReference type="PANTHER" id="PTHR34630">
    <property type="entry name" value="OS11G0677101 PROTEIN"/>
    <property type="match status" value="1"/>
</dbReference>
<evidence type="ECO:0000313" key="2">
    <source>
        <dbReference type="Proteomes" id="UP001386955"/>
    </source>
</evidence>
<keyword evidence="2" id="KW-1185">Reference proteome</keyword>
<comment type="caution">
    <text evidence="1">The sequence shown here is derived from an EMBL/GenBank/DDBJ whole genome shotgun (WGS) entry which is preliminary data.</text>
</comment>
<dbReference type="PANTHER" id="PTHR34630:SF98">
    <property type="entry name" value="LEUCINE-RICH REPEAT DOMAIN, L DOMAIN-CONTAINING PROTEIN"/>
    <property type="match status" value="1"/>
</dbReference>
<protein>
    <recommendedName>
        <fullName evidence="3">Disease resistance protein</fullName>
    </recommendedName>
</protein>
<evidence type="ECO:0000313" key="1">
    <source>
        <dbReference type="EMBL" id="KAK7390619.1"/>
    </source>
</evidence>